<keyword evidence="2" id="KW-1185">Reference proteome</keyword>
<comment type="caution">
    <text evidence="1">The sequence shown here is derived from an EMBL/GenBank/DDBJ whole genome shotgun (WGS) entry which is preliminary data.</text>
</comment>
<organism evidence="1 2">
    <name type="scientific">Dermacentor silvarum</name>
    <name type="common">Tick</name>
    <dbReference type="NCBI Taxonomy" id="543639"/>
    <lineage>
        <taxon>Eukaryota</taxon>
        <taxon>Metazoa</taxon>
        <taxon>Ecdysozoa</taxon>
        <taxon>Arthropoda</taxon>
        <taxon>Chelicerata</taxon>
        <taxon>Arachnida</taxon>
        <taxon>Acari</taxon>
        <taxon>Parasitiformes</taxon>
        <taxon>Ixodida</taxon>
        <taxon>Ixodoidea</taxon>
        <taxon>Ixodidae</taxon>
        <taxon>Rhipicephalinae</taxon>
        <taxon>Dermacentor</taxon>
    </lineage>
</organism>
<dbReference type="EMBL" id="CM023477">
    <property type="protein sequence ID" value="KAH7938276.1"/>
    <property type="molecule type" value="Genomic_DNA"/>
</dbReference>
<accession>A0ACB8CBI2</accession>
<dbReference type="Proteomes" id="UP000821865">
    <property type="component" value="Chromosome 8"/>
</dbReference>
<gene>
    <name evidence="1" type="ORF">HPB49_022025</name>
</gene>
<reference evidence="1" key="1">
    <citation type="submission" date="2020-05" db="EMBL/GenBank/DDBJ databases">
        <title>Large-scale comparative analyses of tick genomes elucidate their genetic diversity and vector capacities.</title>
        <authorList>
            <person name="Jia N."/>
            <person name="Wang J."/>
            <person name="Shi W."/>
            <person name="Du L."/>
            <person name="Sun Y."/>
            <person name="Zhan W."/>
            <person name="Jiang J."/>
            <person name="Wang Q."/>
            <person name="Zhang B."/>
            <person name="Ji P."/>
            <person name="Sakyi L.B."/>
            <person name="Cui X."/>
            <person name="Yuan T."/>
            <person name="Jiang B."/>
            <person name="Yang W."/>
            <person name="Lam T.T.-Y."/>
            <person name="Chang Q."/>
            <person name="Ding S."/>
            <person name="Wang X."/>
            <person name="Zhu J."/>
            <person name="Ruan X."/>
            <person name="Zhao L."/>
            <person name="Wei J."/>
            <person name="Que T."/>
            <person name="Du C."/>
            <person name="Cheng J."/>
            <person name="Dai P."/>
            <person name="Han X."/>
            <person name="Huang E."/>
            <person name="Gao Y."/>
            <person name="Liu J."/>
            <person name="Shao H."/>
            <person name="Ye R."/>
            <person name="Li L."/>
            <person name="Wei W."/>
            <person name="Wang X."/>
            <person name="Wang C."/>
            <person name="Yang T."/>
            <person name="Huo Q."/>
            <person name="Li W."/>
            <person name="Guo W."/>
            <person name="Chen H."/>
            <person name="Zhou L."/>
            <person name="Ni X."/>
            <person name="Tian J."/>
            <person name="Zhou Y."/>
            <person name="Sheng Y."/>
            <person name="Liu T."/>
            <person name="Pan Y."/>
            <person name="Xia L."/>
            <person name="Li J."/>
            <person name="Zhao F."/>
            <person name="Cao W."/>
        </authorList>
    </citation>
    <scope>NUCLEOTIDE SEQUENCE</scope>
    <source>
        <strain evidence="1">Dsil-2018</strain>
    </source>
</reference>
<evidence type="ECO:0000313" key="2">
    <source>
        <dbReference type="Proteomes" id="UP000821865"/>
    </source>
</evidence>
<proteinExistence type="predicted"/>
<sequence length="422" mass="42823">MVGSRGFPSLCSCVGHAIRRAARTPTSTNDSADRVNRGSGQEYIILPVLLAVARGGYVAPVTGYIETESSTSHHSQDVAGNYDFGYKARHLGGSTFRQETGNPWGHKIGSYGIADADGRVRLVKYVADANGFRVHISTNEPGTAASSPAGAGINAPVALPSAPAVEPLLLQPSAPVGVVAKVAPAVTAAHVYGPPIVGPVLKPAVPALIVLVLAAVARAGVVQYVPEDGVSTQHRTQDIWGNYNFGYNEKHSAGGSWRKESSDASGNTVGSYGLHDADGRVRIVNYVADKYGFRASVATNEPGTAASSPAGVGINAPQGPVGPYNGVGDAEGAGIVFAATAPVGVAAPAPTSAVAVPVSVSKLSLARTAPAVTYAAASTTFAAAPVATNALKFAAASPAAFMANVYGPTIGELIGYAYGKHK</sequence>
<evidence type="ECO:0000313" key="1">
    <source>
        <dbReference type="EMBL" id="KAH7938276.1"/>
    </source>
</evidence>
<name>A0ACB8CBI2_DERSI</name>
<protein>
    <submittedName>
        <fullName evidence="1">Uncharacterized protein</fullName>
    </submittedName>
</protein>